<organism evidence="2 3">
    <name type="scientific">Metabacillus endolithicus</name>
    <dbReference type="NCBI Taxonomy" id="1535204"/>
    <lineage>
        <taxon>Bacteria</taxon>
        <taxon>Bacillati</taxon>
        <taxon>Bacillota</taxon>
        <taxon>Bacilli</taxon>
        <taxon>Bacillales</taxon>
        <taxon>Bacillaceae</taxon>
        <taxon>Metabacillus</taxon>
    </lineage>
</organism>
<dbReference type="Gene3D" id="3.40.50.300">
    <property type="entry name" value="P-loop containing nucleotide triphosphate hydrolases"/>
    <property type="match status" value="1"/>
</dbReference>
<sequence length="453" mass="52411">MDVIIGTGNEHLDAMIQEDIKKSGIGHVVAIVPTRRSLVKKINEVSPEMIIIGDDLLGESNNRGESDVEWENIIEDIRRFSYNLRIVFFCDRSEDDLFLAKLTTFNITDIFNEGTFPKDYIQQLDQEPNFKNIIRFRNQVEKATEDMKKKKVEEEIKAAEEIIVSGVRPQEGRVIEKIVPVYQQLIVQPKLIVFASAFEGAGSSSMAKLFAEHLATLNLHIGLVESPYADPYWYEAIDGEVRVKEDWKSWFSSIDKDQVIRKGSDIEVENVTYIIKGPSDLLQKWSLLKTAYLIGYARQIPIIVYDMSHNLTHEHERIILKQADHVFITSTFDPVRVNRSVDEYSEFRKHIPPEKISMILNYSTKELRTKYEDKLRDSFSITGDVYHIPYVHEMTTALIKGCSTWEHIPEDDEFKKELKSTMAILTEKVVGKELLSKLLPESKRKRWSFFSKK</sequence>
<reference evidence="3" key="1">
    <citation type="journal article" date="2019" name="Int. J. Syst. Evol. Microbiol.">
        <title>The Global Catalogue of Microorganisms (GCM) 10K type strain sequencing project: providing services to taxonomists for standard genome sequencing and annotation.</title>
        <authorList>
            <consortium name="The Broad Institute Genomics Platform"/>
            <consortium name="The Broad Institute Genome Sequencing Center for Infectious Disease"/>
            <person name="Wu L."/>
            <person name="Ma J."/>
        </authorList>
    </citation>
    <scope>NUCLEOTIDE SEQUENCE [LARGE SCALE GENOMIC DNA]</scope>
    <source>
        <strain evidence="3">CGMCC 1.15474</strain>
    </source>
</reference>
<name>A0ABW5C2I7_9BACI</name>
<proteinExistence type="predicted"/>
<dbReference type="EMBL" id="JBHUIK010000007">
    <property type="protein sequence ID" value="MFD2216498.1"/>
    <property type="molecule type" value="Genomic_DNA"/>
</dbReference>
<comment type="caution">
    <text evidence="2">The sequence shown here is derived from an EMBL/GenBank/DDBJ whole genome shotgun (WGS) entry which is preliminary data.</text>
</comment>
<protein>
    <submittedName>
        <fullName evidence="2">Uncharacterized protein</fullName>
    </submittedName>
</protein>
<keyword evidence="1" id="KW-0175">Coiled coil</keyword>
<dbReference type="SUPFAM" id="SSF52540">
    <property type="entry name" value="P-loop containing nucleoside triphosphate hydrolases"/>
    <property type="match status" value="1"/>
</dbReference>
<accession>A0ABW5C2I7</accession>
<evidence type="ECO:0000313" key="2">
    <source>
        <dbReference type="EMBL" id="MFD2216498.1"/>
    </source>
</evidence>
<feature type="coiled-coil region" evidence="1">
    <location>
        <begin position="133"/>
        <end position="162"/>
    </location>
</feature>
<dbReference type="RefSeq" id="WP_379053347.1">
    <property type="nucleotide sequence ID" value="NZ_JBHUIK010000007.1"/>
</dbReference>
<gene>
    <name evidence="2" type="ORF">ACFSKK_22745</name>
</gene>
<dbReference type="InterPro" id="IPR027417">
    <property type="entry name" value="P-loop_NTPase"/>
</dbReference>
<dbReference type="Proteomes" id="UP001597318">
    <property type="component" value="Unassembled WGS sequence"/>
</dbReference>
<keyword evidence="3" id="KW-1185">Reference proteome</keyword>
<evidence type="ECO:0000256" key="1">
    <source>
        <dbReference type="SAM" id="Coils"/>
    </source>
</evidence>
<evidence type="ECO:0000313" key="3">
    <source>
        <dbReference type="Proteomes" id="UP001597318"/>
    </source>
</evidence>